<dbReference type="PROSITE" id="PS51257">
    <property type="entry name" value="PROKAR_LIPOPROTEIN"/>
    <property type="match status" value="1"/>
</dbReference>
<dbReference type="PANTHER" id="PTHR23503">
    <property type="entry name" value="SOLUTE CARRIER FAMILY 2"/>
    <property type="match status" value="1"/>
</dbReference>
<dbReference type="InterPro" id="IPR045263">
    <property type="entry name" value="GLUT"/>
</dbReference>
<dbReference type="Proteomes" id="UP000501346">
    <property type="component" value="Chromosome SeIV-SeII"/>
</dbReference>
<evidence type="ECO:0000313" key="10">
    <source>
        <dbReference type="EMBL" id="QID84407.1"/>
    </source>
</evidence>
<evidence type="ECO:0000256" key="8">
    <source>
        <dbReference type="SAM" id="Phobius"/>
    </source>
</evidence>
<dbReference type="PANTHER" id="PTHR23503:SF8">
    <property type="entry name" value="FACILITATED GLUCOSE TRANSPORTER PROTEIN 1"/>
    <property type="match status" value="1"/>
</dbReference>
<feature type="transmembrane region" description="Helical" evidence="8">
    <location>
        <begin position="142"/>
        <end position="163"/>
    </location>
</feature>
<evidence type="ECO:0000313" key="11">
    <source>
        <dbReference type="Proteomes" id="UP000501346"/>
    </source>
</evidence>
<protein>
    <recommendedName>
        <fullName evidence="9">Major facilitator superfamily (MFS) profile domain-containing protein</fullName>
    </recommendedName>
</protein>
<proteinExistence type="inferred from homology"/>
<gene>
    <name evidence="10" type="ORF">GRS66_006910</name>
</gene>
<evidence type="ECO:0000256" key="4">
    <source>
        <dbReference type="ARBA" id="ARBA00022692"/>
    </source>
</evidence>
<dbReference type="InterPro" id="IPR005829">
    <property type="entry name" value="Sugar_transporter_CS"/>
</dbReference>
<dbReference type="PROSITE" id="PS00216">
    <property type="entry name" value="SUGAR_TRANSPORT_1"/>
    <property type="match status" value="1"/>
</dbReference>
<feature type="transmembrane region" description="Helical" evidence="8">
    <location>
        <begin position="87"/>
        <end position="104"/>
    </location>
</feature>
<feature type="transmembrane region" description="Helical" evidence="8">
    <location>
        <begin position="300"/>
        <end position="321"/>
    </location>
</feature>
<reference evidence="10 11" key="1">
    <citation type="journal article" date="2019" name="BMC Genomics">
        <title>Chromosome level assembly and comparative genome analysis confirm lager-brewing yeasts originated from a single hybridization.</title>
        <authorList>
            <person name="Salazar A.N."/>
            <person name="Gorter de Vries A.R."/>
            <person name="van den Broek M."/>
            <person name="Brouwers N."/>
            <person name="de la Torre Cortes P."/>
            <person name="Kuijpers N.G.A."/>
            <person name="Daran J.G."/>
            <person name="Abeel T."/>
        </authorList>
    </citation>
    <scope>NUCLEOTIDE SEQUENCE [LARGE SCALE GENOMIC DNA]</scope>
    <source>
        <strain evidence="10 11">CBS 1483</strain>
    </source>
</reference>
<dbReference type="NCBIfam" id="TIGR00879">
    <property type="entry name" value="SP"/>
    <property type="match status" value="1"/>
</dbReference>
<dbReference type="GO" id="GO:0015149">
    <property type="term" value="F:hexose transmembrane transporter activity"/>
    <property type="evidence" value="ECO:0007669"/>
    <property type="project" value="TreeGrafter"/>
</dbReference>
<sequence>MTETERLMPSSGSQNRKPSITGHLILSMIVACLGSVQYGYHIAELNAPQQFLSCSKFDSPDENISYGDTWVGQHGLKQCIALSDSQFGAVTSILSIGGLFGSYYAGNWANRYGRKYVSMGASAMCMVSSLILFYSNSYLQLLFGRFLVGMSCGTAIVITPLFINEIAPVEWRGAMGSMNQVSINLGILLTQTLALKYADSYNWRWLLFAGSVIALANILIWLRVDESPRWLLNKGFVPEAEMVLFKLRPGTYQQAKQEIQDWQHDDAQDRDSESGATATHSGPTLWQYVRDPSYKKPRTVILTILSCQQFCGINSIIFYGVKVIGNLLPDYSIQINFAISILNVVVTLLASAIIDHVGRRPLLLASTTAMTAMSLLISLSLTMGVSFLLVTATFVYIAAFAIGLGPIPFLIIGELSYPQDAATAQSFGTVCNWLATFITGYLFPIAHGLMGGYVFATFAAIAALFATYVYKRVPETKGKTTYSEVWAGY</sequence>
<dbReference type="InterPro" id="IPR036259">
    <property type="entry name" value="MFS_trans_sf"/>
</dbReference>
<evidence type="ECO:0000256" key="3">
    <source>
        <dbReference type="ARBA" id="ARBA00022448"/>
    </source>
</evidence>
<evidence type="ECO:0000256" key="7">
    <source>
        <dbReference type="RuleBase" id="RU003346"/>
    </source>
</evidence>
<accession>A0A6C1E6R1</accession>
<dbReference type="AlphaFoldDB" id="A0A6C1E6R1"/>
<dbReference type="InterPro" id="IPR005828">
    <property type="entry name" value="MFS_sugar_transport-like"/>
</dbReference>
<evidence type="ECO:0000256" key="6">
    <source>
        <dbReference type="ARBA" id="ARBA00023136"/>
    </source>
</evidence>
<feature type="transmembrane region" description="Helical" evidence="8">
    <location>
        <begin position="205"/>
        <end position="224"/>
    </location>
</feature>
<name>A0A6C1E6R1_SACPS</name>
<evidence type="ECO:0000256" key="2">
    <source>
        <dbReference type="ARBA" id="ARBA00010992"/>
    </source>
</evidence>
<dbReference type="SUPFAM" id="SSF103473">
    <property type="entry name" value="MFS general substrate transporter"/>
    <property type="match status" value="1"/>
</dbReference>
<keyword evidence="5 8" id="KW-1133">Transmembrane helix</keyword>
<feature type="transmembrane region" description="Helical" evidence="8">
    <location>
        <begin position="449"/>
        <end position="470"/>
    </location>
</feature>
<dbReference type="InterPro" id="IPR020846">
    <property type="entry name" value="MFS_dom"/>
</dbReference>
<feature type="transmembrane region" description="Helical" evidence="8">
    <location>
        <begin position="116"/>
        <end position="135"/>
    </location>
</feature>
<evidence type="ECO:0000259" key="9">
    <source>
        <dbReference type="PROSITE" id="PS50850"/>
    </source>
</evidence>
<feature type="transmembrane region" description="Helical" evidence="8">
    <location>
        <begin position="424"/>
        <end position="443"/>
    </location>
</feature>
<feature type="transmembrane region" description="Helical" evidence="8">
    <location>
        <begin position="387"/>
        <end position="412"/>
    </location>
</feature>
<dbReference type="PROSITE" id="PS00217">
    <property type="entry name" value="SUGAR_TRANSPORT_2"/>
    <property type="match status" value="1"/>
</dbReference>
<keyword evidence="6 8" id="KW-0472">Membrane</keyword>
<keyword evidence="11" id="KW-1185">Reference proteome</keyword>
<feature type="domain" description="Major facilitator superfamily (MFS) profile" evidence="9">
    <location>
        <begin position="27"/>
        <end position="477"/>
    </location>
</feature>
<dbReference type="InterPro" id="IPR003663">
    <property type="entry name" value="Sugar/inositol_transpt"/>
</dbReference>
<dbReference type="PRINTS" id="PR00171">
    <property type="entry name" value="SUGRTRNSPORT"/>
</dbReference>
<dbReference type="OrthoDB" id="4540492at2759"/>
<organism evidence="10 11">
    <name type="scientific">Saccharomyces pastorianus</name>
    <name type="common">Lager yeast</name>
    <name type="synonym">Saccharomyces cerevisiae x Saccharomyces eubayanus</name>
    <dbReference type="NCBI Taxonomy" id="27292"/>
    <lineage>
        <taxon>Eukaryota</taxon>
        <taxon>Fungi</taxon>
        <taxon>Dikarya</taxon>
        <taxon>Ascomycota</taxon>
        <taxon>Saccharomycotina</taxon>
        <taxon>Saccharomycetes</taxon>
        <taxon>Saccharomycetales</taxon>
        <taxon>Saccharomycetaceae</taxon>
        <taxon>Saccharomyces</taxon>
    </lineage>
</organism>
<dbReference type="CDD" id="cd17357">
    <property type="entry name" value="MFS_GLUT_Class1_2_like"/>
    <property type="match status" value="1"/>
</dbReference>
<dbReference type="Pfam" id="PF00083">
    <property type="entry name" value="Sugar_tr"/>
    <property type="match status" value="1"/>
</dbReference>
<keyword evidence="4 8" id="KW-0812">Transmembrane</keyword>
<dbReference type="EMBL" id="CP049001">
    <property type="protein sequence ID" value="QID84407.1"/>
    <property type="molecule type" value="Genomic_DNA"/>
</dbReference>
<dbReference type="Gene3D" id="1.20.1250.20">
    <property type="entry name" value="MFS general substrate transporter like domains"/>
    <property type="match status" value="1"/>
</dbReference>
<comment type="subcellular location">
    <subcellularLocation>
        <location evidence="1">Membrane</location>
        <topology evidence="1">Multi-pass membrane protein</topology>
    </subcellularLocation>
</comment>
<dbReference type="GO" id="GO:0016020">
    <property type="term" value="C:membrane"/>
    <property type="evidence" value="ECO:0007669"/>
    <property type="project" value="UniProtKB-SubCell"/>
</dbReference>
<evidence type="ECO:0000256" key="1">
    <source>
        <dbReference type="ARBA" id="ARBA00004141"/>
    </source>
</evidence>
<keyword evidence="3 7" id="KW-0813">Transport</keyword>
<feature type="transmembrane region" description="Helical" evidence="8">
    <location>
        <begin position="20"/>
        <end position="40"/>
    </location>
</feature>
<feature type="transmembrane region" description="Helical" evidence="8">
    <location>
        <begin position="361"/>
        <end position="381"/>
    </location>
</feature>
<feature type="transmembrane region" description="Helical" evidence="8">
    <location>
        <begin position="333"/>
        <end position="354"/>
    </location>
</feature>
<evidence type="ECO:0000256" key="5">
    <source>
        <dbReference type="ARBA" id="ARBA00022989"/>
    </source>
</evidence>
<comment type="similarity">
    <text evidence="2 7">Belongs to the major facilitator superfamily. Sugar transporter (TC 2.A.1.1) family.</text>
</comment>
<dbReference type="PROSITE" id="PS50850">
    <property type="entry name" value="MFS"/>
    <property type="match status" value="1"/>
</dbReference>